<feature type="transmembrane region" description="Helical" evidence="2">
    <location>
        <begin position="246"/>
        <end position="266"/>
    </location>
</feature>
<feature type="transmembrane region" description="Helical" evidence="2">
    <location>
        <begin position="30"/>
        <end position="50"/>
    </location>
</feature>
<gene>
    <name evidence="3" type="ORF">FOMPIDRAFT_157475</name>
</gene>
<reference evidence="3 4" key="1">
    <citation type="journal article" date="2012" name="Science">
        <title>The Paleozoic origin of enzymatic lignin decomposition reconstructed from 31 fungal genomes.</title>
        <authorList>
            <person name="Floudas D."/>
            <person name="Binder M."/>
            <person name="Riley R."/>
            <person name="Barry K."/>
            <person name="Blanchette R.A."/>
            <person name="Henrissat B."/>
            <person name="Martinez A.T."/>
            <person name="Otillar R."/>
            <person name="Spatafora J.W."/>
            <person name="Yadav J.S."/>
            <person name="Aerts A."/>
            <person name="Benoit I."/>
            <person name="Boyd A."/>
            <person name="Carlson A."/>
            <person name="Copeland A."/>
            <person name="Coutinho P.M."/>
            <person name="de Vries R.P."/>
            <person name="Ferreira P."/>
            <person name="Findley K."/>
            <person name="Foster B."/>
            <person name="Gaskell J."/>
            <person name="Glotzer D."/>
            <person name="Gorecki P."/>
            <person name="Heitman J."/>
            <person name="Hesse C."/>
            <person name="Hori C."/>
            <person name="Igarashi K."/>
            <person name="Jurgens J.A."/>
            <person name="Kallen N."/>
            <person name="Kersten P."/>
            <person name="Kohler A."/>
            <person name="Kuees U."/>
            <person name="Kumar T.K.A."/>
            <person name="Kuo A."/>
            <person name="LaButti K."/>
            <person name="Larrondo L.F."/>
            <person name="Lindquist E."/>
            <person name="Ling A."/>
            <person name="Lombard V."/>
            <person name="Lucas S."/>
            <person name="Lundell T."/>
            <person name="Martin R."/>
            <person name="McLaughlin D.J."/>
            <person name="Morgenstern I."/>
            <person name="Morin E."/>
            <person name="Murat C."/>
            <person name="Nagy L.G."/>
            <person name="Nolan M."/>
            <person name="Ohm R.A."/>
            <person name="Patyshakuliyeva A."/>
            <person name="Rokas A."/>
            <person name="Ruiz-Duenas F.J."/>
            <person name="Sabat G."/>
            <person name="Salamov A."/>
            <person name="Samejima M."/>
            <person name="Schmutz J."/>
            <person name="Slot J.C."/>
            <person name="St John F."/>
            <person name="Stenlid J."/>
            <person name="Sun H."/>
            <person name="Sun S."/>
            <person name="Syed K."/>
            <person name="Tsang A."/>
            <person name="Wiebenga A."/>
            <person name="Young D."/>
            <person name="Pisabarro A."/>
            <person name="Eastwood D.C."/>
            <person name="Martin F."/>
            <person name="Cullen D."/>
            <person name="Grigoriev I.V."/>
            <person name="Hibbett D.S."/>
        </authorList>
    </citation>
    <scope>NUCLEOTIDE SEQUENCE</scope>
    <source>
        <strain evidence="4">FP-58527</strain>
    </source>
</reference>
<protein>
    <submittedName>
        <fullName evidence="3">Uncharacterized protein</fullName>
    </submittedName>
</protein>
<feature type="transmembrane region" description="Helical" evidence="2">
    <location>
        <begin position="209"/>
        <end position="234"/>
    </location>
</feature>
<feature type="transmembrane region" description="Helical" evidence="2">
    <location>
        <begin position="57"/>
        <end position="75"/>
    </location>
</feature>
<dbReference type="HOGENOM" id="CLU_244024_0_0_1"/>
<feature type="compositionally biased region" description="Polar residues" evidence="1">
    <location>
        <begin position="1264"/>
        <end position="1273"/>
    </location>
</feature>
<feature type="transmembrane region" description="Helical" evidence="2">
    <location>
        <begin position="183"/>
        <end position="203"/>
    </location>
</feature>
<keyword evidence="2" id="KW-1133">Transmembrane helix</keyword>
<keyword evidence="2" id="KW-0812">Transmembrane</keyword>
<feature type="compositionally biased region" description="Basic residues" evidence="1">
    <location>
        <begin position="1127"/>
        <end position="1138"/>
    </location>
</feature>
<name>S8F492_FOMSC</name>
<feature type="region of interest" description="Disordered" evidence="1">
    <location>
        <begin position="1127"/>
        <end position="1345"/>
    </location>
</feature>
<feature type="transmembrane region" description="Helical" evidence="2">
    <location>
        <begin position="152"/>
        <end position="171"/>
    </location>
</feature>
<sequence length="1345" mass="142942">MAGASPPDTLDILYFGTLLTAILWSSRHDIRTAILSLAALTAMGLITPFLGSPAPGFVHVVYLAVAVLAFCLSDSDGTKLITVTPPFSVSESLASVGTVLASVGRALFGILRFHAAVLRIIFAAIVFVDRSVVGVIRGALYIVRSTYSVARGGLRIVAVTVRGTLYVAALIRRFVCLVVRKCLWTIALSIRCIWALLAGPVLVTKALTIGPLALLGDTLCFIAVTIPVIFRAIVYAATLAGKSLKAVVYASAVVSISAVAVSKLVFSAASKCMLAISKLASPREPEPARIVRIVLCPDDYALCVRHTRTVTRGAWPLLRGFDAGVLLALVVFNIVRDVLPATSNKVIGSMSNLVAEAYFCPELALSIGVSAVGYYTAAPLALAVLDVQDVSEFVKRSFSLVPGAVSKKTKRAVPVIARRPLGIYAISPRWLEALQTRLYLRSIPCSLFATDYFRIISRQFDIPGALAMAISRPCALAVVKKPVAIRRTWRLVVEFVKDVARVRAISRPHGLAVVKKPLANCNASRLVVEVVNDNGNLPKPSICNASQLVVEIENDKGNSPGITEPTAFIEEMEDDEAPQSPPAISPAVVPLDISFDLALDTHSYAPVITLPGESPFVEAAGDDDVQTVQTPASAAPLVTVDSSPDISVEVIDVILEMDSSSASITLLDASPSMDTLDYDVLKPVQLLDTVAPVVTSELSVEVVGLGLGTLPFDLDFTLVGVPSSVEAVDDDKVKRESSTTTAVIPAPTPVLSVEVIDAALEVPSPVPETTLPEIAPSESIDVMVDDAVKGVVPPAPVTPVASPVSSPDLSVEAVELPLEVHLPIPSVAQLEEEPSVDVVESELSLSIHDAVDLQEPVVPAGASVSLSDICTEDAALKTGATTSLLEASHNDTVDSQQSPAVSACDLSVELANLTLETYPSDTEVTLLDPSACSGTVGDDVVEPEQPPTRDIPVELLELIPETEAYGPADTVPEDACIDVGDHDTVDVTVALKTSLTPVADDDDEPLEPPSDVPLPLCLIVPELVIPRSLALYTSGPIWQPIVEARCVILFRTRATISGAQGFQELVKETRCLLLRVAQTTVEVFARDSHEVSHWAGSALVARNSLSVETQRLLKFLRLVYGVTAKRQRKRHPRARGGKRIQEAKVRKATKEAVRLARIAEEESHGGEEEETRTAEEASCTVEEEAVCLSEDGRSGTLEEEVEDPIEEATRTTEDDGMRTEGEAAGPVEEATQDTGAPLSSQKGEPCGDFPESAINIVVEDTTEALGSSGSQPAVPSRRRRRRNRTTTSTDKPSDSPNIPSTSMEEEGAGVARIVEDALDEAAGSSGTAPPRAGSRRSRRRRTATT</sequence>
<proteinExistence type="predicted"/>
<feature type="compositionally biased region" description="Polar residues" evidence="1">
    <location>
        <begin position="1232"/>
        <end position="1242"/>
    </location>
</feature>
<accession>S8F492</accession>
<feature type="compositionally biased region" description="Basic and acidic residues" evidence="1">
    <location>
        <begin position="1139"/>
        <end position="1175"/>
    </location>
</feature>
<evidence type="ECO:0000313" key="3">
    <source>
        <dbReference type="EMBL" id="EPS96550.1"/>
    </source>
</evidence>
<organism evidence="3 4">
    <name type="scientific">Fomitopsis schrenkii</name>
    <name type="common">Brown rot fungus</name>
    <dbReference type="NCBI Taxonomy" id="2126942"/>
    <lineage>
        <taxon>Eukaryota</taxon>
        <taxon>Fungi</taxon>
        <taxon>Dikarya</taxon>
        <taxon>Basidiomycota</taxon>
        <taxon>Agaricomycotina</taxon>
        <taxon>Agaricomycetes</taxon>
        <taxon>Polyporales</taxon>
        <taxon>Fomitopsis</taxon>
    </lineage>
</organism>
<dbReference type="InParanoid" id="S8F492"/>
<feature type="compositionally biased region" description="Basic residues" evidence="1">
    <location>
        <begin position="1333"/>
        <end position="1345"/>
    </location>
</feature>
<dbReference type="EMBL" id="KE504187">
    <property type="protein sequence ID" value="EPS96550.1"/>
    <property type="molecule type" value="Genomic_DNA"/>
</dbReference>
<dbReference type="Proteomes" id="UP000015241">
    <property type="component" value="Unassembled WGS sequence"/>
</dbReference>
<feature type="compositionally biased region" description="Basic and acidic residues" evidence="1">
    <location>
        <begin position="1207"/>
        <end position="1221"/>
    </location>
</feature>
<evidence type="ECO:0000256" key="1">
    <source>
        <dbReference type="SAM" id="MobiDB-lite"/>
    </source>
</evidence>
<keyword evidence="4" id="KW-1185">Reference proteome</keyword>
<feature type="compositionally biased region" description="Low complexity" evidence="1">
    <location>
        <begin position="1285"/>
        <end position="1296"/>
    </location>
</feature>
<evidence type="ECO:0000313" key="4">
    <source>
        <dbReference type="Proteomes" id="UP000015241"/>
    </source>
</evidence>
<keyword evidence="2" id="KW-0472">Membrane</keyword>
<feature type="compositionally biased region" description="Acidic residues" evidence="1">
    <location>
        <begin position="1197"/>
        <end position="1206"/>
    </location>
</feature>
<evidence type="ECO:0000256" key="2">
    <source>
        <dbReference type="SAM" id="Phobius"/>
    </source>
</evidence>
<feature type="transmembrane region" description="Helical" evidence="2">
    <location>
        <begin position="120"/>
        <end position="140"/>
    </location>
</feature>